<dbReference type="InterPro" id="IPR048390">
    <property type="entry name" value="Gp34_trimer"/>
</dbReference>
<sequence>MGQSSTAVDIFWRNDGVRHYLMLTNKDNEYGNFNDLRPFYVDIATGKCQFGHDVGFSGNIYGNGVIQPGNYSNFDARYYTKSQTDSAYMAKTGAYTKGESNTRYQLKNTASLGDNGWHRDASTGLITQWMRVNRVGQYLTSFNFPMAFPSKCLAITFGEINTDNRSSQVNIWVYQYSRSGATIRMEEGETATFIIAKGY</sequence>
<gene>
    <name evidence="3" type="ORF">V8N49_10685</name>
</gene>
<dbReference type="EMBL" id="JBANEI010000006">
    <property type="protein sequence ID" value="MEI2682123.1"/>
    <property type="molecule type" value="Genomic_DNA"/>
</dbReference>
<evidence type="ECO:0000313" key="4">
    <source>
        <dbReference type="Proteomes" id="UP001306592"/>
    </source>
</evidence>
<dbReference type="Pfam" id="PF21446">
    <property type="entry name" value="Gp34_trimer"/>
    <property type="match status" value="1"/>
</dbReference>
<evidence type="ECO:0000313" key="3">
    <source>
        <dbReference type="EMBL" id="MEI2682123.1"/>
    </source>
</evidence>
<reference evidence="3 4" key="1">
    <citation type="submission" date="2024-02" db="EMBL/GenBank/DDBJ databases">
        <title>First report Erwinia aphidicola in onion in Chile.</title>
        <authorList>
            <person name="Valenzuela M."/>
            <person name="Pena M."/>
            <person name="Dutta B."/>
        </authorList>
    </citation>
    <scope>NUCLEOTIDE SEQUENCE [LARGE SCALE GENOMIC DNA]</scope>
    <source>
        <strain evidence="3 4">QCJ3A</strain>
    </source>
</reference>
<comment type="caution">
    <text evidence="3">The sequence shown here is derived from an EMBL/GenBank/DDBJ whole genome shotgun (WGS) entry which is preliminary data.</text>
</comment>
<dbReference type="Proteomes" id="UP001306592">
    <property type="component" value="Unassembled WGS sequence"/>
</dbReference>
<proteinExistence type="predicted"/>
<name>A0ABU8DF33_ERWAP</name>
<keyword evidence="4" id="KW-1185">Reference proteome</keyword>
<organism evidence="3 4">
    <name type="scientific">Erwinia aphidicola</name>
    <dbReference type="NCBI Taxonomy" id="68334"/>
    <lineage>
        <taxon>Bacteria</taxon>
        <taxon>Pseudomonadati</taxon>
        <taxon>Pseudomonadota</taxon>
        <taxon>Gammaproteobacteria</taxon>
        <taxon>Enterobacterales</taxon>
        <taxon>Erwiniaceae</taxon>
        <taxon>Erwinia</taxon>
    </lineage>
</organism>
<evidence type="ECO:0000259" key="1">
    <source>
        <dbReference type="Pfam" id="PF21446"/>
    </source>
</evidence>
<dbReference type="InterPro" id="IPR054075">
    <property type="entry name" value="Gp53-like_C"/>
</dbReference>
<dbReference type="Pfam" id="PF21882">
    <property type="entry name" value="Gp53-like_C"/>
    <property type="match status" value="1"/>
</dbReference>
<dbReference type="RefSeq" id="WP_336203073.1">
    <property type="nucleotide sequence ID" value="NZ_JBANEI010000006.1"/>
</dbReference>
<accession>A0ABU8DF33</accession>
<feature type="domain" description="Long-tail fiber proximal subunit trimerization" evidence="1">
    <location>
        <begin position="10"/>
        <end position="40"/>
    </location>
</feature>
<evidence type="ECO:0000259" key="2">
    <source>
        <dbReference type="Pfam" id="PF21882"/>
    </source>
</evidence>
<dbReference type="Gene3D" id="2.60.40.3940">
    <property type="match status" value="1"/>
</dbReference>
<feature type="domain" description="Putative tail fiber protein gp53-like C-terminal" evidence="2">
    <location>
        <begin position="122"/>
        <end position="191"/>
    </location>
</feature>
<protein>
    <submittedName>
        <fullName evidence="3">Uncharacterized protein</fullName>
    </submittedName>
</protein>